<dbReference type="Gene3D" id="3.40.50.720">
    <property type="entry name" value="NAD(P)-binding Rossmann-like Domain"/>
    <property type="match status" value="1"/>
</dbReference>
<dbReference type="Pfam" id="PF13478">
    <property type="entry name" value="XdhC_C"/>
    <property type="match status" value="1"/>
</dbReference>
<gene>
    <name evidence="3" type="ORF">SAMN05444266_11399</name>
</gene>
<sequence>MIKELEDIVRAYEEANRNGLRTALATVVHVDGSAYRQPGARMLVTENGELTGAISGGCLEGDALRKAQLVIMQQQPMLVTYDTTDEDDAQLGVGLGCNGIIHILLEPIVAADANNPIHLIQLITGNRQECILITLFNLEKRKERQPGTVLLRRDNYVDGYTDNSPLCAALLRDAQLAMDEQATLIRTYISPENSQTALLSYITPAVQLLIAGAGNDAQPLLHIARIMGWQVHLLDGRPNYATAARFPGATLHVAKAAEALQGINADAYTAAVLMTHNYNYDLAMLQQLVQFPVPYIGVLGPAKKLQRMLEEADNITAIQRARIYGPSGLDIGAATPEEIALSIAAEVKLVMSRGNYKGASLRDKDGAIHSRRAQVITSQHI</sequence>
<dbReference type="AlphaFoldDB" id="A0A1M7MJB9"/>
<dbReference type="PANTHER" id="PTHR30388:SF4">
    <property type="entry name" value="MOLYBDENUM COFACTOR INSERTION CHAPERONE PAOD"/>
    <property type="match status" value="1"/>
</dbReference>
<organism evidence="3 4">
    <name type="scientific">Chitinophaga jiangningensis</name>
    <dbReference type="NCBI Taxonomy" id="1419482"/>
    <lineage>
        <taxon>Bacteria</taxon>
        <taxon>Pseudomonadati</taxon>
        <taxon>Bacteroidota</taxon>
        <taxon>Chitinophagia</taxon>
        <taxon>Chitinophagales</taxon>
        <taxon>Chitinophagaceae</taxon>
        <taxon>Chitinophaga</taxon>
    </lineage>
</organism>
<protein>
    <submittedName>
        <fullName evidence="3">Xanthine and CO dehydrogenase maturation factor, XdhC/CoxF family</fullName>
    </submittedName>
</protein>
<evidence type="ECO:0000259" key="1">
    <source>
        <dbReference type="Pfam" id="PF02625"/>
    </source>
</evidence>
<dbReference type="Pfam" id="PF02625">
    <property type="entry name" value="XdhC_CoxI"/>
    <property type="match status" value="1"/>
</dbReference>
<dbReference type="PANTHER" id="PTHR30388">
    <property type="entry name" value="ALDEHYDE OXIDOREDUCTASE MOLYBDENUM COFACTOR ASSEMBLY PROTEIN"/>
    <property type="match status" value="1"/>
</dbReference>
<accession>A0A1M7MJB9</accession>
<dbReference type="InterPro" id="IPR003777">
    <property type="entry name" value="XdhC_CoxI"/>
</dbReference>
<name>A0A1M7MJB9_9BACT</name>
<dbReference type="InterPro" id="IPR052698">
    <property type="entry name" value="MoCofactor_Util/Proc"/>
</dbReference>
<dbReference type="InterPro" id="IPR027051">
    <property type="entry name" value="XdhC_Rossmann_dom"/>
</dbReference>
<reference evidence="3 4" key="1">
    <citation type="submission" date="2016-11" db="EMBL/GenBank/DDBJ databases">
        <authorList>
            <person name="Jaros S."/>
            <person name="Januszkiewicz K."/>
            <person name="Wedrychowicz H."/>
        </authorList>
    </citation>
    <scope>NUCLEOTIDE SEQUENCE [LARGE SCALE GENOMIC DNA]</scope>
    <source>
        <strain evidence="3 4">DSM 27406</strain>
    </source>
</reference>
<dbReference type="RefSeq" id="WP_245805748.1">
    <property type="nucleotide sequence ID" value="NZ_FRBL01000013.1"/>
</dbReference>
<evidence type="ECO:0000259" key="2">
    <source>
        <dbReference type="Pfam" id="PF13478"/>
    </source>
</evidence>
<keyword evidence="4" id="KW-1185">Reference proteome</keyword>
<proteinExistence type="predicted"/>
<evidence type="ECO:0000313" key="4">
    <source>
        <dbReference type="Proteomes" id="UP000184420"/>
    </source>
</evidence>
<evidence type="ECO:0000313" key="3">
    <source>
        <dbReference type="EMBL" id="SHM91047.1"/>
    </source>
</evidence>
<dbReference type="EMBL" id="FRBL01000013">
    <property type="protein sequence ID" value="SHM91047.1"/>
    <property type="molecule type" value="Genomic_DNA"/>
</dbReference>
<feature type="domain" description="XdhC- CoxI" evidence="1">
    <location>
        <begin position="17"/>
        <end position="82"/>
    </location>
</feature>
<dbReference type="STRING" id="1419482.SAMN05444266_11399"/>
<dbReference type="Proteomes" id="UP000184420">
    <property type="component" value="Unassembled WGS sequence"/>
</dbReference>
<feature type="domain" description="XdhC Rossmann" evidence="2">
    <location>
        <begin position="208"/>
        <end position="347"/>
    </location>
</feature>